<dbReference type="Proteomes" id="UP001595456">
    <property type="component" value="Unassembled WGS sequence"/>
</dbReference>
<feature type="transmembrane region" description="Helical" evidence="5">
    <location>
        <begin position="6"/>
        <end position="25"/>
    </location>
</feature>
<comment type="caution">
    <text evidence="6">The sequence shown here is derived from an EMBL/GenBank/DDBJ whole genome shotgun (WGS) entry which is preliminary data.</text>
</comment>
<keyword evidence="4 5" id="KW-0472">Membrane</keyword>
<evidence type="ECO:0000256" key="4">
    <source>
        <dbReference type="ARBA" id="ARBA00023136"/>
    </source>
</evidence>
<name>A0ABV7E3S2_9SPHN</name>
<feature type="transmembrane region" description="Helical" evidence="5">
    <location>
        <begin position="59"/>
        <end position="82"/>
    </location>
</feature>
<protein>
    <submittedName>
        <fullName evidence="6">CvpA family protein</fullName>
    </submittedName>
</protein>
<dbReference type="InterPro" id="IPR052719">
    <property type="entry name" value="CvpA-like"/>
</dbReference>
<reference evidence="7" key="1">
    <citation type="journal article" date="2019" name="Int. J. Syst. Evol. Microbiol.">
        <title>The Global Catalogue of Microorganisms (GCM) 10K type strain sequencing project: providing services to taxonomists for standard genome sequencing and annotation.</title>
        <authorList>
            <consortium name="The Broad Institute Genomics Platform"/>
            <consortium name="The Broad Institute Genome Sequencing Center for Infectious Disease"/>
            <person name="Wu L."/>
            <person name="Ma J."/>
        </authorList>
    </citation>
    <scope>NUCLEOTIDE SEQUENCE [LARGE SCALE GENOMIC DNA]</scope>
    <source>
        <strain evidence="7">KCTC 52607</strain>
    </source>
</reference>
<evidence type="ECO:0000313" key="6">
    <source>
        <dbReference type="EMBL" id="MFC3096507.1"/>
    </source>
</evidence>
<accession>A0ABV7E3S2</accession>
<keyword evidence="3 5" id="KW-1133">Transmembrane helix</keyword>
<keyword evidence="7" id="KW-1185">Reference proteome</keyword>
<comment type="subcellular location">
    <subcellularLocation>
        <location evidence="1">Membrane</location>
        <topology evidence="1">Multi-pass membrane protein</topology>
    </subcellularLocation>
</comment>
<dbReference type="InterPro" id="IPR003825">
    <property type="entry name" value="Colicin-V_CvpA"/>
</dbReference>
<dbReference type="EMBL" id="JBHRST010000001">
    <property type="protein sequence ID" value="MFC3096507.1"/>
    <property type="molecule type" value="Genomic_DNA"/>
</dbReference>
<evidence type="ECO:0000256" key="2">
    <source>
        <dbReference type="ARBA" id="ARBA00022692"/>
    </source>
</evidence>
<feature type="transmembrane region" description="Helical" evidence="5">
    <location>
        <begin position="32"/>
        <end position="53"/>
    </location>
</feature>
<dbReference type="Pfam" id="PF02674">
    <property type="entry name" value="Colicin_V"/>
    <property type="match status" value="1"/>
</dbReference>
<gene>
    <name evidence="6" type="ORF">ACFODU_01670</name>
</gene>
<dbReference type="RefSeq" id="WP_336925004.1">
    <property type="nucleotide sequence ID" value="NZ_JBANRO010000002.1"/>
</dbReference>
<evidence type="ECO:0000256" key="5">
    <source>
        <dbReference type="SAM" id="Phobius"/>
    </source>
</evidence>
<dbReference type="PANTHER" id="PTHR36926">
    <property type="entry name" value="COLICIN V PRODUCTION PROTEIN"/>
    <property type="match status" value="1"/>
</dbReference>
<keyword evidence="2 5" id="KW-0812">Transmembrane</keyword>
<evidence type="ECO:0000256" key="1">
    <source>
        <dbReference type="ARBA" id="ARBA00004141"/>
    </source>
</evidence>
<dbReference type="PANTHER" id="PTHR36926:SF1">
    <property type="entry name" value="COLICIN V PRODUCTION PROTEIN"/>
    <property type="match status" value="1"/>
</dbReference>
<evidence type="ECO:0000256" key="3">
    <source>
        <dbReference type="ARBA" id="ARBA00022989"/>
    </source>
</evidence>
<feature type="transmembrane region" description="Helical" evidence="5">
    <location>
        <begin position="103"/>
        <end position="125"/>
    </location>
</feature>
<organism evidence="6 7">
    <name type="scientific">Alteraurantiacibacter palmitatis</name>
    <dbReference type="NCBI Taxonomy" id="2054628"/>
    <lineage>
        <taxon>Bacteria</taxon>
        <taxon>Pseudomonadati</taxon>
        <taxon>Pseudomonadota</taxon>
        <taxon>Alphaproteobacteria</taxon>
        <taxon>Sphingomonadales</taxon>
        <taxon>Erythrobacteraceae</taxon>
        <taxon>Alteraurantiacibacter</taxon>
    </lineage>
</organism>
<evidence type="ECO:0000313" key="7">
    <source>
        <dbReference type="Proteomes" id="UP001595456"/>
    </source>
</evidence>
<proteinExistence type="predicted"/>
<sequence length="174" mass="18583">MNAFDIIVLLVVGAAAVGGFMRGFVQEILSLAGWLLAVFAVRFLHIDLSAFFLDLTGAPVASALLGFVLLLMVPYAVMRLIAARAGASSRQSLLGPIDRVLGFGFGAVKGTIIAVFAFSIVALGYDTRWGEAGRPEWMSVARTYPFINASSQEMVRLIAERRAVLMDEGESGPA</sequence>